<keyword evidence="2" id="KW-0678">Repressor</keyword>
<evidence type="ECO:0000256" key="3">
    <source>
        <dbReference type="ARBA" id="ARBA00022833"/>
    </source>
</evidence>
<comment type="caution">
    <text evidence="8">The sequence shown here is derived from an EMBL/GenBank/DDBJ whole genome shotgun (WGS) entry which is preliminary data.</text>
</comment>
<dbReference type="PANTHER" id="PTHR33202:SF22">
    <property type="entry name" value="HYDROGEN PEROXIDE SENSITIVE REPRESSOR"/>
    <property type="match status" value="1"/>
</dbReference>
<evidence type="ECO:0008006" key="10">
    <source>
        <dbReference type="Google" id="ProtNLM"/>
    </source>
</evidence>
<keyword evidence="3 7" id="KW-0862">Zinc</keyword>
<dbReference type="InterPro" id="IPR043135">
    <property type="entry name" value="Fur_C"/>
</dbReference>
<dbReference type="PANTHER" id="PTHR33202">
    <property type="entry name" value="ZINC UPTAKE REGULATION PROTEIN"/>
    <property type="match status" value="1"/>
</dbReference>
<dbReference type="InterPro" id="IPR036390">
    <property type="entry name" value="WH_DNA-bd_sf"/>
</dbReference>
<dbReference type="Gene3D" id="3.30.1490.190">
    <property type="match status" value="1"/>
</dbReference>
<feature type="binding site" evidence="7">
    <location>
        <position position="139"/>
    </location>
    <ligand>
        <name>Zn(2+)</name>
        <dbReference type="ChEBI" id="CHEBI:29105"/>
    </ligand>
</feature>
<feature type="binding site" evidence="7">
    <location>
        <position position="136"/>
    </location>
    <ligand>
        <name>Zn(2+)</name>
        <dbReference type="ChEBI" id="CHEBI:29105"/>
    </ligand>
</feature>
<evidence type="ECO:0000256" key="6">
    <source>
        <dbReference type="ARBA" id="ARBA00023163"/>
    </source>
</evidence>
<dbReference type="AlphaFoldDB" id="E1GVB1"/>
<evidence type="ECO:0000313" key="8">
    <source>
        <dbReference type="EMBL" id="EFN91398.1"/>
    </source>
</evidence>
<evidence type="ECO:0000256" key="5">
    <source>
        <dbReference type="ARBA" id="ARBA00023125"/>
    </source>
</evidence>
<gene>
    <name evidence="8" type="ORF">HMPREF9018_1132</name>
</gene>
<dbReference type="GO" id="GO:0045892">
    <property type="term" value="P:negative regulation of DNA-templated transcription"/>
    <property type="evidence" value="ECO:0007669"/>
    <property type="project" value="TreeGrafter"/>
</dbReference>
<dbReference type="GO" id="GO:0000976">
    <property type="term" value="F:transcription cis-regulatory region binding"/>
    <property type="evidence" value="ECO:0007669"/>
    <property type="project" value="TreeGrafter"/>
</dbReference>
<keyword evidence="5" id="KW-0238">DNA-binding</keyword>
<accession>E1GVB1</accession>
<dbReference type="GO" id="GO:0008270">
    <property type="term" value="F:zinc ion binding"/>
    <property type="evidence" value="ECO:0007669"/>
    <property type="project" value="TreeGrafter"/>
</dbReference>
<dbReference type="Pfam" id="PF01475">
    <property type="entry name" value="FUR"/>
    <property type="match status" value="1"/>
</dbReference>
<feature type="binding site" evidence="7">
    <location>
        <position position="103"/>
    </location>
    <ligand>
        <name>Zn(2+)</name>
        <dbReference type="ChEBI" id="CHEBI:29105"/>
    </ligand>
</feature>
<feature type="binding site" evidence="7">
    <location>
        <position position="100"/>
    </location>
    <ligand>
        <name>Zn(2+)</name>
        <dbReference type="ChEBI" id="CHEBI:29105"/>
    </ligand>
</feature>
<reference evidence="8 9" key="1">
    <citation type="submission" date="2010-09" db="EMBL/GenBank/DDBJ databases">
        <authorList>
            <person name="Harkins D.M."/>
            <person name="Madupu R."/>
            <person name="Durkin A.S."/>
            <person name="Torralba M."/>
            <person name="Methe B."/>
            <person name="Sutton G.G."/>
            <person name="Nelson K.E."/>
        </authorList>
    </citation>
    <scope>NUCLEOTIDE SEQUENCE [LARGE SCALE GENOMIC DNA]</scope>
    <source>
        <strain evidence="8 9">CRIS 21A-A</strain>
    </source>
</reference>
<organism evidence="8 9">
    <name type="scientific">Prevotella amnii CRIS 21A-A</name>
    <dbReference type="NCBI Taxonomy" id="679191"/>
    <lineage>
        <taxon>Bacteria</taxon>
        <taxon>Pseudomonadati</taxon>
        <taxon>Bacteroidota</taxon>
        <taxon>Bacteroidia</taxon>
        <taxon>Bacteroidales</taxon>
        <taxon>Prevotellaceae</taxon>
        <taxon>Prevotella</taxon>
    </lineage>
</organism>
<protein>
    <recommendedName>
        <fullName evidence="10">Transcriptional regulator, Fur family</fullName>
    </recommendedName>
</protein>
<sequence>MLYMEKEDIESLLSGHNIRVTANRILIAQTLSKSNEPLSIKDFEHRLHTIDKSNIFRSLTLFKKHHLVHQLQQENGMTAYELCLRHNSEKDDDVHVHFYCEYCQHTFCLYNVPIPEVNIPAGFEVTGANYVVRGVCPQCAKKTKK</sequence>
<dbReference type="SUPFAM" id="SSF46785">
    <property type="entry name" value="Winged helix' DNA-binding domain"/>
    <property type="match status" value="1"/>
</dbReference>
<keyword evidence="4" id="KW-0805">Transcription regulation</keyword>
<evidence type="ECO:0000256" key="4">
    <source>
        <dbReference type="ARBA" id="ARBA00023015"/>
    </source>
</evidence>
<dbReference type="Proteomes" id="UP000016016">
    <property type="component" value="Unassembled WGS sequence"/>
</dbReference>
<name>E1GVB1_9BACT</name>
<evidence type="ECO:0000313" key="9">
    <source>
        <dbReference type="Proteomes" id="UP000016016"/>
    </source>
</evidence>
<dbReference type="EMBL" id="ADFQ01000050">
    <property type="protein sequence ID" value="EFN91398.1"/>
    <property type="molecule type" value="Genomic_DNA"/>
</dbReference>
<proteinExistence type="inferred from homology"/>
<dbReference type="GO" id="GO:0003700">
    <property type="term" value="F:DNA-binding transcription factor activity"/>
    <property type="evidence" value="ECO:0007669"/>
    <property type="project" value="InterPro"/>
</dbReference>
<dbReference type="InterPro" id="IPR036388">
    <property type="entry name" value="WH-like_DNA-bd_sf"/>
</dbReference>
<dbReference type="eggNOG" id="COG0735">
    <property type="taxonomic scope" value="Bacteria"/>
</dbReference>
<comment type="cofactor">
    <cofactor evidence="7">
        <name>Zn(2+)</name>
        <dbReference type="ChEBI" id="CHEBI:29105"/>
    </cofactor>
    <text evidence="7">Binds 1 zinc ion per subunit.</text>
</comment>
<keyword evidence="7" id="KW-0479">Metal-binding</keyword>
<keyword evidence="6" id="KW-0804">Transcription</keyword>
<evidence type="ECO:0000256" key="2">
    <source>
        <dbReference type="ARBA" id="ARBA00022491"/>
    </source>
</evidence>
<dbReference type="InterPro" id="IPR002481">
    <property type="entry name" value="FUR"/>
</dbReference>
<evidence type="ECO:0000256" key="7">
    <source>
        <dbReference type="PIRSR" id="PIRSR602481-1"/>
    </source>
</evidence>
<dbReference type="GO" id="GO:1900376">
    <property type="term" value="P:regulation of secondary metabolite biosynthetic process"/>
    <property type="evidence" value="ECO:0007669"/>
    <property type="project" value="TreeGrafter"/>
</dbReference>
<dbReference type="Gene3D" id="1.10.10.10">
    <property type="entry name" value="Winged helix-like DNA-binding domain superfamily/Winged helix DNA-binding domain"/>
    <property type="match status" value="1"/>
</dbReference>
<evidence type="ECO:0000256" key="1">
    <source>
        <dbReference type="ARBA" id="ARBA00007957"/>
    </source>
</evidence>
<comment type="similarity">
    <text evidence="1">Belongs to the Fur family.</text>
</comment>